<protein>
    <submittedName>
        <fullName evidence="2">Uncharacterized protein</fullName>
    </submittedName>
</protein>
<comment type="caution">
    <text evidence="2">The sequence shown here is derived from an EMBL/GenBank/DDBJ whole genome shotgun (WGS) entry which is preliminary data.</text>
</comment>
<keyword evidence="1" id="KW-1133">Transmembrane helix</keyword>
<name>A0ABN1WIY2_9ACTN</name>
<dbReference type="EMBL" id="BAAALF010000094">
    <property type="protein sequence ID" value="GAA1251212.1"/>
    <property type="molecule type" value="Genomic_DNA"/>
</dbReference>
<keyword evidence="1" id="KW-0472">Membrane</keyword>
<evidence type="ECO:0000256" key="1">
    <source>
        <dbReference type="SAM" id="Phobius"/>
    </source>
</evidence>
<feature type="transmembrane region" description="Helical" evidence="1">
    <location>
        <begin position="39"/>
        <end position="61"/>
    </location>
</feature>
<feature type="transmembrane region" description="Helical" evidence="1">
    <location>
        <begin position="98"/>
        <end position="122"/>
    </location>
</feature>
<evidence type="ECO:0000313" key="2">
    <source>
        <dbReference type="EMBL" id="GAA1251212.1"/>
    </source>
</evidence>
<evidence type="ECO:0000313" key="3">
    <source>
        <dbReference type="Proteomes" id="UP001500037"/>
    </source>
</evidence>
<organism evidence="2 3">
    <name type="scientific">Kitasatospora nipponensis</name>
    <dbReference type="NCBI Taxonomy" id="258049"/>
    <lineage>
        <taxon>Bacteria</taxon>
        <taxon>Bacillati</taxon>
        <taxon>Actinomycetota</taxon>
        <taxon>Actinomycetes</taxon>
        <taxon>Kitasatosporales</taxon>
        <taxon>Streptomycetaceae</taxon>
        <taxon>Kitasatospora</taxon>
    </lineage>
</organism>
<dbReference type="Proteomes" id="UP001500037">
    <property type="component" value="Unassembled WGS sequence"/>
</dbReference>
<keyword evidence="3" id="KW-1185">Reference proteome</keyword>
<gene>
    <name evidence="2" type="ORF">GCM10009665_47410</name>
</gene>
<accession>A0ABN1WIY2</accession>
<feature type="transmembrane region" description="Helical" evidence="1">
    <location>
        <begin position="184"/>
        <end position="200"/>
    </location>
</feature>
<feature type="transmembrane region" description="Helical" evidence="1">
    <location>
        <begin position="212"/>
        <end position="229"/>
    </location>
</feature>
<sequence>MRIALLGPLAVAAGYVFLTLTLAGSDTDALFAWRMSPVTASLLGAAYGGSCAMLALCLRAGHWVRVRMAAYASALFMLLMLGAVLLDRGETHLRGGALVAFLAAWIWLAVHLAAPAVGLLAFGAQARRRGPVPPRPPRLPWWVGAPMLVDAAALLATGLFLYAAPAPAARHWPWPVGQLDVRAFGAWCLAFGAALLFSWWESELRRVRGGMAALVVTGLFGLIGLVRYADQVRWSSPGAWLVVLVLCSLLGLGISGAGLSALLDPPPPPLAVAGTLVAGPPAGGPGAAGPGAGPGSGIRPV</sequence>
<feature type="transmembrane region" description="Helical" evidence="1">
    <location>
        <begin position="142"/>
        <end position="164"/>
    </location>
</feature>
<feature type="transmembrane region" description="Helical" evidence="1">
    <location>
        <begin position="241"/>
        <end position="263"/>
    </location>
</feature>
<feature type="transmembrane region" description="Helical" evidence="1">
    <location>
        <begin position="68"/>
        <end position="86"/>
    </location>
</feature>
<keyword evidence="1" id="KW-0812">Transmembrane</keyword>
<proteinExistence type="predicted"/>
<reference evidence="2 3" key="1">
    <citation type="journal article" date="2019" name="Int. J. Syst. Evol. Microbiol.">
        <title>The Global Catalogue of Microorganisms (GCM) 10K type strain sequencing project: providing services to taxonomists for standard genome sequencing and annotation.</title>
        <authorList>
            <consortium name="The Broad Institute Genomics Platform"/>
            <consortium name="The Broad Institute Genome Sequencing Center for Infectious Disease"/>
            <person name="Wu L."/>
            <person name="Ma J."/>
        </authorList>
    </citation>
    <scope>NUCLEOTIDE SEQUENCE [LARGE SCALE GENOMIC DNA]</scope>
    <source>
        <strain evidence="2 3">JCM 13004</strain>
    </source>
</reference>